<dbReference type="InterPro" id="IPR036388">
    <property type="entry name" value="WH-like_DNA-bd_sf"/>
</dbReference>
<dbReference type="PROSITE" id="PS01256">
    <property type="entry name" value="CULLIN_1"/>
    <property type="match status" value="1"/>
</dbReference>
<proteinExistence type="inferred from homology"/>
<dbReference type="EMBL" id="JADGIZ020000003">
    <property type="protein sequence ID" value="KAL2919457.1"/>
    <property type="molecule type" value="Genomic_DNA"/>
</dbReference>
<protein>
    <recommendedName>
        <fullName evidence="6">Cullin family profile domain-containing protein</fullName>
    </recommendedName>
</protein>
<accession>A0ABR4NIV6</accession>
<evidence type="ECO:0000256" key="1">
    <source>
        <dbReference type="ARBA" id="ARBA00006019"/>
    </source>
</evidence>
<dbReference type="SUPFAM" id="SSF46785">
    <property type="entry name" value="Winged helix' DNA-binding domain"/>
    <property type="match status" value="1"/>
</dbReference>
<dbReference type="Proteomes" id="UP001527925">
    <property type="component" value="Unassembled WGS sequence"/>
</dbReference>
<reference evidence="7 8" key="1">
    <citation type="submission" date="2023-09" db="EMBL/GenBank/DDBJ databases">
        <title>Pangenome analysis of Batrachochytrium dendrobatidis and related Chytrids.</title>
        <authorList>
            <person name="Yacoub M.N."/>
            <person name="Stajich J.E."/>
            <person name="James T.Y."/>
        </authorList>
    </citation>
    <scope>NUCLEOTIDE SEQUENCE [LARGE SCALE GENOMIC DNA]</scope>
    <source>
        <strain evidence="7 8">JEL0888</strain>
    </source>
</reference>
<dbReference type="Gene3D" id="3.30.230.130">
    <property type="entry name" value="Cullin, Chain C, Domain 2"/>
    <property type="match status" value="1"/>
</dbReference>
<dbReference type="InterPro" id="IPR016158">
    <property type="entry name" value="Cullin_homology"/>
</dbReference>
<dbReference type="SUPFAM" id="SSF74788">
    <property type="entry name" value="Cullin repeat-like"/>
    <property type="match status" value="1"/>
</dbReference>
<evidence type="ECO:0000256" key="5">
    <source>
        <dbReference type="SAM" id="MobiDB-lite"/>
    </source>
</evidence>
<dbReference type="Pfam" id="PF26557">
    <property type="entry name" value="Cullin_AB"/>
    <property type="match status" value="1"/>
</dbReference>
<dbReference type="Pfam" id="PF00888">
    <property type="entry name" value="Cullin"/>
    <property type="match status" value="1"/>
</dbReference>
<dbReference type="InterPro" id="IPR016159">
    <property type="entry name" value="Cullin_repeat-like_dom_sf"/>
</dbReference>
<evidence type="ECO:0000256" key="4">
    <source>
        <dbReference type="RuleBase" id="RU003829"/>
    </source>
</evidence>
<evidence type="ECO:0000259" key="6">
    <source>
        <dbReference type="PROSITE" id="PS50069"/>
    </source>
</evidence>
<dbReference type="InterPro" id="IPR019559">
    <property type="entry name" value="Cullin_neddylation_domain"/>
</dbReference>
<feature type="region of interest" description="Disordered" evidence="5">
    <location>
        <begin position="705"/>
        <end position="724"/>
    </location>
</feature>
<sequence length="814" mass="89313">MCLQKGSDQLYQGTRSVIADFLAASTDARIAPAFPAAAPQQSDAERFLRQLLQLWSDHTVCLCMVRDILMYLDRTHVKTAGLPPVYDMGMETFRETVIHSKKHAVQSALVSTVLHQILLERDGEAVDRLLLRGITEMMMMLPAAGASARLRQSLYDTSFERAFLDASETFYARESEILLKECNAIDFLKRAEKRLEEEDQRVEHYLAPATGAKIRAIVESHLLQGNVTSIIEMDSGLVSLINNDRLDDLSRMYRLLGRVPNGHPALRAALAKFVKSLGAAVNESLAAIPAPPTEGSDDATASASPSRPVSASAAVASMSGVDPSAGSSSSAPAPTTAKVVSPIAWVEGMIALKDRFDALLDRCFMRDKSFQNEINAAIEVSIALNPKSPEFLSLFLDENLRKGIKGKPEEEVEAFLDKAIAIFRFVREKDVFERYYKQHLAKRLLYGRSASEDTEKSIITKLKVECGYQFISRLEGMFKDMSISVDLSAGFRTFVRSRGADGSDDRAADDEAGLAVEDGDKDTASAAALATAASHGAMPELFVHTLTNTFWPMSAPTATTCHFPAEIAAVMAQFQRFYMSRHSGRRLAWMQHMGTADIRAHFERGRKELSVSTFAMVVLLKAFNDMSSNEPVSFETLLAETEIPESDLRRTLQSLALGKYRVLIKASKGKDVLASDTFTVNTQFASPLSKIKILTVAASGGAASGAGGAGSSSGAGVGGSSSSVANTLETDAERSETLDKINEHRKHQIEAAIVRVMKARRVMRHSELVAEVISQLAPRFSPDPVVVKRRIEGLIEREYMERDSENRQMYRYLA</sequence>
<dbReference type="SMART" id="SM00884">
    <property type="entry name" value="Cullin_Nedd8"/>
    <property type="match status" value="1"/>
</dbReference>
<comment type="similarity">
    <text evidence="1 3 4">Belongs to the cullin family.</text>
</comment>
<dbReference type="Gene3D" id="1.10.10.10">
    <property type="entry name" value="Winged helix-like DNA-binding domain superfamily/Winged helix DNA-binding domain"/>
    <property type="match status" value="1"/>
</dbReference>
<dbReference type="InterPro" id="IPR036317">
    <property type="entry name" value="Cullin_homology_sf"/>
</dbReference>
<dbReference type="Pfam" id="PF10557">
    <property type="entry name" value="Cullin_Nedd8"/>
    <property type="match status" value="1"/>
</dbReference>
<dbReference type="InterPro" id="IPR036390">
    <property type="entry name" value="WH_DNA-bd_sf"/>
</dbReference>
<dbReference type="SMART" id="SM00182">
    <property type="entry name" value="CULLIN"/>
    <property type="match status" value="1"/>
</dbReference>
<dbReference type="InterPro" id="IPR001373">
    <property type="entry name" value="Cullin_N"/>
</dbReference>
<dbReference type="InterPro" id="IPR016157">
    <property type="entry name" value="Cullin_CS"/>
</dbReference>
<keyword evidence="2" id="KW-0832">Ubl conjugation</keyword>
<dbReference type="PROSITE" id="PS50069">
    <property type="entry name" value="CULLIN_2"/>
    <property type="match status" value="1"/>
</dbReference>
<feature type="compositionally biased region" description="Gly residues" evidence="5">
    <location>
        <begin position="705"/>
        <end position="719"/>
    </location>
</feature>
<feature type="domain" description="Cullin family profile" evidence="6">
    <location>
        <begin position="387"/>
        <end position="656"/>
    </location>
</feature>
<dbReference type="InterPro" id="IPR059120">
    <property type="entry name" value="Cullin-like_AB"/>
</dbReference>
<dbReference type="PANTHER" id="PTHR11932">
    <property type="entry name" value="CULLIN"/>
    <property type="match status" value="1"/>
</dbReference>
<dbReference type="Gene3D" id="1.20.1310.10">
    <property type="entry name" value="Cullin Repeats"/>
    <property type="match status" value="4"/>
</dbReference>
<evidence type="ECO:0000313" key="7">
    <source>
        <dbReference type="EMBL" id="KAL2919457.1"/>
    </source>
</evidence>
<organism evidence="7 8">
    <name type="scientific">Polyrhizophydium stewartii</name>
    <dbReference type="NCBI Taxonomy" id="2732419"/>
    <lineage>
        <taxon>Eukaryota</taxon>
        <taxon>Fungi</taxon>
        <taxon>Fungi incertae sedis</taxon>
        <taxon>Chytridiomycota</taxon>
        <taxon>Chytridiomycota incertae sedis</taxon>
        <taxon>Chytridiomycetes</taxon>
        <taxon>Rhizophydiales</taxon>
        <taxon>Rhizophydiales incertae sedis</taxon>
        <taxon>Polyrhizophydium</taxon>
    </lineage>
</organism>
<gene>
    <name evidence="7" type="ORF">HK105_201103</name>
</gene>
<evidence type="ECO:0000256" key="2">
    <source>
        <dbReference type="ARBA" id="ARBA00022843"/>
    </source>
</evidence>
<name>A0ABR4NIV6_9FUNG</name>
<comment type="caution">
    <text evidence="7">The sequence shown here is derived from an EMBL/GenBank/DDBJ whole genome shotgun (WGS) entry which is preliminary data.</text>
</comment>
<feature type="region of interest" description="Disordered" evidence="5">
    <location>
        <begin position="288"/>
        <end position="307"/>
    </location>
</feature>
<evidence type="ECO:0000313" key="8">
    <source>
        <dbReference type="Proteomes" id="UP001527925"/>
    </source>
</evidence>
<dbReference type="SUPFAM" id="SSF75632">
    <property type="entry name" value="Cullin homology domain"/>
    <property type="match status" value="1"/>
</dbReference>
<evidence type="ECO:0000256" key="3">
    <source>
        <dbReference type="PROSITE-ProRule" id="PRU00330"/>
    </source>
</evidence>
<keyword evidence="8" id="KW-1185">Reference proteome</keyword>
<dbReference type="InterPro" id="IPR045093">
    <property type="entry name" value="Cullin"/>
</dbReference>